<reference evidence="2" key="1">
    <citation type="submission" date="2022-11" db="UniProtKB">
        <authorList>
            <consortium name="WormBaseParasite"/>
        </authorList>
    </citation>
    <scope>IDENTIFICATION</scope>
</reference>
<organism evidence="1 2">
    <name type="scientific">Romanomermis culicivorax</name>
    <name type="common">Nematode worm</name>
    <dbReference type="NCBI Taxonomy" id="13658"/>
    <lineage>
        <taxon>Eukaryota</taxon>
        <taxon>Metazoa</taxon>
        <taxon>Ecdysozoa</taxon>
        <taxon>Nematoda</taxon>
        <taxon>Enoplea</taxon>
        <taxon>Dorylaimia</taxon>
        <taxon>Mermithida</taxon>
        <taxon>Mermithoidea</taxon>
        <taxon>Mermithidae</taxon>
        <taxon>Romanomermis</taxon>
    </lineage>
</organism>
<proteinExistence type="predicted"/>
<dbReference type="Proteomes" id="UP000887565">
    <property type="component" value="Unplaced"/>
</dbReference>
<name>A0A915JFS0_ROMCU</name>
<dbReference type="WBParaSite" id="nRc.2.0.1.t25341-RA">
    <property type="protein sequence ID" value="nRc.2.0.1.t25341-RA"/>
    <property type="gene ID" value="nRc.2.0.1.g25341"/>
</dbReference>
<accession>A0A915JFS0</accession>
<keyword evidence="1" id="KW-1185">Reference proteome</keyword>
<protein>
    <submittedName>
        <fullName evidence="2">Uncharacterized protein</fullName>
    </submittedName>
</protein>
<evidence type="ECO:0000313" key="2">
    <source>
        <dbReference type="WBParaSite" id="nRc.2.0.1.t25341-RA"/>
    </source>
</evidence>
<dbReference type="AlphaFoldDB" id="A0A915JFS0"/>
<evidence type="ECO:0000313" key="1">
    <source>
        <dbReference type="Proteomes" id="UP000887565"/>
    </source>
</evidence>
<sequence>MNDTESDFINFLTKIVKIACDLDDSEFIAVPPFVRLRHPWANCCMGLKKRFLTRRSMSLYSHILVQLSLIDRDLHAIWLAKEVEHFSSIFDVSIKDAIRILPLA</sequence>